<dbReference type="Proteomes" id="UP000324222">
    <property type="component" value="Unassembled WGS sequence"/>
</dbReference>
<sequence>MGCYSPLPTHHHHHHHSEHSTSPLVTQAPEAPARPIHMQHRDTLLTGRPSLTQQEDTHY</sequence>
<comment type="caution">
    <text evidence="2">The sequence shown here is derived from an EMBL/GenBank/DDBJ whole genome shotgun (WGS) entry which is preliminary data.</text>
</comment>
<dbReference type="EMBL" id="VSRR010000013">
    <property type="protein sequence ID" value="MPC07955.1"/>
    <property type="molecule type" value="Genomic_DNA"/>
</dbReference>
<name>A0A5B7CFB5_PORTR</name>
<dbReference type="AlphaFoldDB" id="A0A5B7CFB5"/>
<evidence type="ECO:0000313" key="2">
    <source>
        <dbReference type="EMBL" id="MPC07955.1"/>
    </source>
</evidence>
<protein>
    <submittedName>
        <fullName evidence="2">Uncharacterized protein</fullName>
    </submittedName>
</protein>
<accession>A0A5B7CFB5</accession>
<reference evidence="2 3" key="1">
    <citation type="submission" date="2019-05" db="EMBL/GenBank/DDBJ databases">
        <title>Another draft genome of Portunus trituberculatus and its Hox gene families provides insights of decapod evolution.</title>
        <authorList>
            <person name="Jeong J.-H."/>
            <person name="Song I."/>
            <person name="Kim S."/>
            <person name="Choi T."/>
            <person name="Kim D."/>
            <person name="Ryu S."/>
            <person name="Kim W."/>
        </authorList>
    </citation>
    <scope>NUCLEOTIDE SEQUENCE [LARGE SCALE GENOMIC DNA]</scope>
    <source>
        <tissue evidence="2">Muscle</tissue>
    </source>
</reference>
<feature type="region of interest" description="Disordered" evidence="1">
    <location>
        <begin position="1"/>
        <end position="59"/>
    </location>
</feature>
<keyword evidence="3" id="KW-1185">Reference proteome</keyword>
<organism evidence="2 3">
    <name type="scientific">Portunus trituberculatus</name>
    <name type="common">Swimming crab</name>
    <name type="synonym">Neptunus trituberculatus</name>
    <dbReference type="NCBI Taxonomy" id="210409"/>
    <lineage>
        <taxon>Eukaryota</taxon>
        <taxon>Metazoa</taxon>
        <taxon>Ecdysozoa</taxon>
        <taxon>Arthropoda</taxon>
        <taxon>Crustacea</taxon>
        <taxon>Multicrustacea</taxon>
        <taxon>Malacostraca</taxon>
        <taxon>Eumalacostraca</taxon>
        <taxon>Eucarida</taxon>
        <taxon>Decapoda</taxon>
        <taxon>Pleocyemata</taxon>
        <taxon>Brachyura</taxon>
        <taxon>Eubrachyura</taxon>
        <taxon>Portunoidea</taxon>
        <taxon>Portunidae</taxon>
        <taxon>Portuninae</taxon>
        <taxon>Portunus</taxon>
    </lineage>
</organism>
<feature type="compositionally biased region" description="Polar residues" evidence="1">
    <location>
        <begin position="49"/>
        <end position="59"/>
    </location>
</feature>
<evidence type="ECO:0000313" key="3">
    <source>
        <dbReference type="Proteomes" id="UP000324222"/>
    </source>
</evidence>
<gene>
    <name evidence="2" type="ORF">E2C01_000524</name>
</gene>
<proteinExistence type="predicted"/>
<evidence type="ECO:0000256" key="1">
    <source>
        <dbReference type="SAM" id="MobiDB-lite"/>
    </source>
</evidence>